<dbReference type="GO" id="GO:0005524">
    <property type="term" value="F:ATP binding"/>
    <property type="evidence" value="ECO:0007669"/>
    <property type="project" value="UniProtKB-KW"/>
</dbReference>
<sequence>MINRWFREKVVKGDGSGKKIGFPTLNLDKQKLEGKIKEGIYACLVRYKKKVYPGVLFYGPRLVKRESHNVLEIYVIDFDKNIYGRKIEYKVKNFIRKVKNFKGTKELREEIAKDVAKTLKLLTNTKV</sequence>
<accession>A0A1F5G5U4</accession>
<dbReference type="Gene3D" id="2.40.30.30">
    <property type="entry name" value="Riboflavin kinase-like"/>
    <property type="match status" value="1"/>
</dbReference>
<evidence type="ECO:0000313" key="9">
    <source>
        <dbReference type="EMBL" id="OGD87260.1"/>
    </source>
</evidence>
<evidence type="ECO:0000259" key="8">
    <source>
        <dbReference type="SMART" id="SM00904"/>
    </source>
</evidence>
<reference evidence="9 10" key="1">
    <citation type="journal article" date="2016" name="Nat. Commun.">
        <title>Thousands of microbial genomes shed light on interconnected biogeochemical processes in an aquifer system.</title>
        <authorList>
            <person name="Anantharaman K."/>
            <person name="Brown C.T."/>
            <person name="Hug L.A."/>
            <person name="Sharon I."/>
            <person name="Castelle C.J."/>
            <person name="Probst A.J."/>
            <person name="Thomas B.C."/>
            <person name="Singh A."/>
            <person name="Wilkins M.J."/>
            <person name="Karaoz U."/>
            <person name="Brodie E.L."/>
            <person name="Williams K.H."/>
            <person name="Hubbard S.S."/>
            <person name="Banfield J.F."/>
        </authorList>
    </citation>
    <scope>NUCLEOTIDE SEQUENCE [LARGE SCALE GENOMIC DNA]</scope>
</reference>
<organism evidence="9 10">
    <name type="scientific">Candidatus Curtissbacteria bacterium RIFCSPHIGHO2_01_FULL_40_12</name>
    <dbReference type="NCBI Taxonomy" id="1797710"/>
    <lineage>
        <taxon>Bacteria</taxon>
        <taxon>Candidatus Curtissiibacteriota</taxon>
    </lineage>
</organism>
<dbReference type="PANTHER" id="PTHR22749">
    <property type="entry name" value="RIBOFLAVIN KINASE/FMN ADENYLYLTRANSFERASE"/>
    <property type="match status" value="1"/>
</dbReference>
<comment type="caution">
    <text evidence="9">The sequence shown here is derived from an EMBL/GenBank/DDBJ whole genome shotgun (WGS) entry which is preliminary data.</text>
</comment>
<dbReference type="InterPro" id="IPR015865">
    <property type="entry name" value="Riboflavin_kinase_bac/euk"/>
</dbReference>
<comment type="catalytic activity">
    <reaction evidence="7">
        <text>riboflavin + ATP = FMN + ADP + H(+)</text>
        <dbReference type="Rhea" id="RHEA:14357"/>
        <dbReference type="ChEBI" id="CHEBI:15378"/>
        <dbReference type="ChEBI" id="CHEBI:30616"/>
        <dbReference type="ChEBI" id="CHEBI:57986"/>
        <dbReference type="ChEBI" id="CHEBI:58210"/>
        <dbReference type="ChEBI" id="CHEBI:456216"/>
        <dbReference type="EC" id="2.7.1.26"/>
    </reaction>
</comment>
<keyword evidence="2" id="KW-0285">Flavoprotein</keyword>
<dbReference type="GO" id="GO:0009398">
    <property type="term" value="P:FMN biosynthetic process"/>
    <property type="evidence" value="ECO:0007669"/>
    <property type="project" value="TreeGrafter"/>
</dbReference>
<dbReference type="GO" id="GO:0009231">
    <property type="term" value="P:riboflavin biosynthetic process"/>
    <property type="evidence" value="ECO:0007669"/>
    <property type="project" value="InterPro"/>
</dbReference>
<proteinExistence type="predicted"/>
<dbReference type="EC" id="2.7.1.26" evidence="1"/>
<dbReference type="Pfam" id="PF01687">
    <property type="entry name" value="Flavokinase"/>
    <property type="match status" value="1"/>
</dbReference>
<evidence type="ECO:0000256" key="4">
    <source>
        <dbReference type="ARBA" id="ARBA00022679"/>
    </source>
</evidence>
<dbReference type="Proteomes" id="UP000178577">
    <property type="component" value="Unassembled WGS sequence"/>
</dbReference>
<evidence type="ECO:0000256" key="6">
    <source>
        <dbReference type="ARBA" id="ARBA00022840"/>
    </source>
</evidence>
<dbReference type="SUPFAM" id="SSF82114">
    <property type="entry name" value="Riboflavin kinase-like"/>
    <property type="match status" value="1"/>
</dbReference>
<dbReference type="InterPro" id="IPR023468">
    <property type="entry name" value="Riboflavin_kinase"/>
</dbReference>
<keyword evidence="5" id="KW-0547">Nucleotide-binding</keyword>
<evidence type="ECO:0000256" key="7">
    <source>
        <dbReference type="ARBA" id="ARBA00047880"/>
    </source>
</evidence>
<protein>
    <recommendedName>
        <fullName evidence="1">riboflavin kinase</fullName>
        <ecNumber evidence="1">2.7.1.26</ecNumber>
    </recommendedName>
</protein>
<name>A0A1F5G5U4_9BACT</name>
<dbReference type="PANTHER" id="PTHR22749:SF6">
    <property type="entry name" value="RIBOFLAVIN KINASE"/>
    <property type="match status" value="1"/>
</dbReference>
<keyword evidence="4" id="KW-0808">Transferase</keyword>
<evidence type="ECO:0000313" key="10">
    <source>
        <dbReference type="Proteomes" id="UP000178577"/>
    </source>
</evidence>
<keyword evidence="6" id="KW-0067">ATP-binding</keyword>
<dbReference type="EMBL" id="MFAY01000062">
    <property type="protein sequence ID" value="OGD87260.1"/>
    <property type="molecule type" value="Genomic_DNA"/>
</dbReference>
<evidence type="ECO:0000256" key="1">
    <source>
        <dbReference type="ARBA" id="ARBA00012105"/>
    </source>
</evidence>
<dbReference type="SMART" id="SM00904">
    <property type="entry name" value="Flavokinase"/>
    <property type="match status" value="1"/>
</dbReference>
<keyword evidence="3" id="KW-0288">FMN</keyword>
<dbReference type="InterPro" id="IPR023465">
    <property type="entry name" value="Riboflavin_kinase_dom_sf"/>
</dbReference>
<feature type="domain" description="Riboflavin kinase" evidence="8">
    <location>
        <begin position="1"/>
        <end position="123"/>
    </location>
</feature>
<dbReference type="GO" id="GO:0008531">
    <property type="term" value="F:riboflavin kinase activity"/>
    <property type="evidence" value="ECO:0007669"/>
    <property type="project" value="UniProtKB-EC"/>
</dbReference>
<evidence type="ECO:0000256" key="2">
    <source>
        <dbReference type="ARBA" id="ARBA00022630"/>
    </source>
</evidence>
<dbReference type="AlphaFoldDB" id="A0A1F5G5U4"/>
<evidence type="ECO:0000256" key="5">
    <source>
        <dbReference type="ARBA" id="ARBA00022741"/>
    </source>
</evidence>
<gene>
    <name evidence="9" type="ORF">A2693_04110</name>
</gene>
<evidence type="ECO:0000256" key="3">
    <source>
        <dbReference type="ARBA" id="ARBA00022643"/>
    </source>
</evidence>